<evidence type="ECO:0000313" key="4">
    <source>
        <dbReference type="Proteomes" id="UP000034350"/>
    </source>
</evidence>
<feature type="compositionally biased region" description="Polar residues" evidence="2">
    <location>
        <begin position="181"/>
        <end position="212"/>
    </location>
</feature>
<evidence type="ECO:0000256" key="2">
    <source>
        <dbReference type="SAM" id="MobiDB-lite"/>
    </source>
</evidence>
<proteinExistence type="predicted"/>
<organism evidence="3 4">
    <name type="scientific">Vairimorpha ceranae</name>
    <dbReference type="NCBI Taxonomy" id="40302"/>
    <lineage>
        <taxon>Eukaryota</taxon>
        <taxon>Fungi</taxon>
        <taxon>Fungi incertae sedis</taxon>
        <taxon>Microsporidia</taxon>
        <taxon>Nosematidae</taxon>
        <taxon>Vairimorpha</taxon>
    </lineage>
</organism>
<feature type="region of interest" description="Disordered" evidence="2">
    <location>
        <begin position="168"/>
        <end position="212"/>
    </location>
</feature>
<protein>
    <submittedName>
        <fullName evidence="3">Uncharacterized protein</fullName>
    </submittedName>
</protein>
<dbReference type="EMBL" id="JPQZ01000139">
    <property type="protein sequence ID" value="KKO74013.1"/>
    <property type="molecule type" value="Genomic_DNA"/>
</dbReference>
<name>A0A0F9WLQ7_9MICR</name>
<dbReference type="VEuPathDB" id="MicrosporidiaDB:AAJ76_139000137"/>
<feature type="coiled-coil region" evidence="1">
    <location>
        <begin position="60"/>
        <end position="94"/>
    </location>
</feature>
<evidence type="ECO:0000313" key="3">
    <source>
        <dbReference type="EMBL" id="KKO74013.1"/>
    </source>
</evidence>
<dbReference type="Proteomes" id="UP000034350">
    <property type="component" value="Unassembled WGS sequence"/>
</dbReference>
<sequence length="298" mass="34238">MQYLLILLSQIVCTNEKVDERASRSCGGNVNPVIDPLMNSSDKDSEQSHLYIMNGLVALLQQQELRMKKKDLEIKELKRSNEDKQDRINTYKIMFEQNTGLENELKKRKEILSEKDFEEYKSIWYDALRARDNCIEQLLNKSEKGKKSKLELLKGCENLFKHLRNKFENDSSGHEQDDKTASSLNDLSDVNCSKSHSGPDSSQSMETSENQGNTFVSELRAMIKESFNNSVEESNLKVDSDEFFSLDTLYKALKKIQIEKSLKCSKLLHSRRRSNQTDGNFEEENEGSSASKKAKNSH</sequence>
<gene>
    <name evidence="3" type="ORF">AAJ76_139000137</name>
</gene>
<dbReference type="GeneID" id="36318904"/>
<dbReference type="RefSeq" id="XP_024329755.1">
    <property type="nucleotide sequence ID" value="XM_024474002.1"/>
</dbReference>
<feature type="compositionally biased region" description="Basic and acidic residues" evidence="2">
    <location>
        <begin position="168"/>
        <end position="180"/>
    </location>
</feature>
<dbReference type="AlphaFoldDB" id="A0A0F9WLQ7"/>
<dbReference type="VEuPathDB" id="MicrosporidiaDB:NCER_101469"/>
<keyword evidence="1" id="KW-0175">Coiled coil</keyword>
<keyword evidence="4" id="KW-1185">Reference proteome</keyword>
<evidence type="ECO:0000256" key="1">
    <source>
        <dbReference type="SAM" id="Coils"/>
    </source>
</evidence>
<accession>A0A0F9WLQ7</accession>
<comment type="caution">
    <text evidence="3">The sequence shown here is derived from an EMBL/GenBank/DDBJ whole genome shotgun (WGS) entry which is preliminary data.</text>
</comment>
<reference evidence="3 4" key="1">
    <citation type="journal article" date="2015" name="Environ. Microbiol.">
        <title>Genome analyses suggest the presence of polyploidy and recent human-driven expansions in eight global populations of the honeybee pathogen Nosema ceranae.</title>
        <authorList>
            <person name="Pelin A."/>
            <person name="Selman M."/>
            <person name="Aris-Brosou S."/>
            <person name="Farinelli L."/>
            <person name="Corradi N."/>
        </authorList>
    </citation>
    <scope>NUCLEOTIDE SEQUENCE [LARGE SCALE GENOMIC DNA]</scope>
    <source>
        <strain evidence="3 4">PA08 1199</strain>
    </source>
</reference>
<feature type="region of interest" description="Disordered" evidence="2">
    <location>
        <begin position="269"/>
        <end position="298"/>
    </location>
</feature>